<dbReference type="Gene3D" id="1.10.3420.10">
    <property type="entry name" value="putative ntp pyrophosphohydrolase like domain"/>
    <property type="match status" value="1"/>
</dbReference>
<dbReference type="AlphaFoldDB" id="A0A1H4DFQ3"/>
<dbReference type="RefSeq" id="WP_092565915.1">
    <property type="nucleotide sequence ID" value="NZ_FNQV01000016.1"/>
</dbReference>
<dbReference type="InterPro" id="IPR021130">
    <property type="entry name" value="PRib-ATP_PPHydrolase-like"/>
</dbReference>
<protein>
    <submittedName>
        <fullName evidence="2">Protein N-acetyltransferase, RimJ/RimL family</fullName>
    </submittedName>
</protein>
<accession>A0A1H4DFQ3</accession>
<dbReference type="InterPro" id="IPR023292">
    <property type="entry name" value="NTP_PyroPHydrolase-like_dom_sf"/>
</dbReference>
<dbReference type="PROSITE" id="PS51186">
    <property type="entry name" value="GNAT"/>
    <property type="match status" value="1"/>
</dbReference>
<dbReference type="InterPro" id="IPR000182">
    <property type="entry name" value="GNAT_dom"/>
</dbReference>
<evidence type="ECO:0000313" key="2">
    <source>
        <dbReference type="EMBL" id="SEA71591.1"/>
    </source>
</evidence>
<dbReference type="Pfam" id="PF13302">
    <property type="entry name" value="Acetyltransf_3"/>
    <property type="match status" value="1"/>
</dbReference>
<dbReference type="PANTHER" id="PTHR43441:SF10">
    <property type="entry name" value="ACETYLTRANSFERASE"/>
    <property type="match status" value="1"/>
</dbReference>
<dbReference type="PANTHER" id="PTHR43441">
    <property type="entry name" value="RIBOSOMAL-PROTEIN-SERINE ACETYLTRANSFERASE"/>
    <property type="match status" value="1"/>
</dbReference>
<feature type="domain" description="N-acetyltransferase" evidence="1">
    <location>
        <begin position="21"/>
        <end position="171"/>
    </location>
</feature>
<organism evidence="2 3">
    <name type="scientific">Bowdeniella nasicola</name>
    <dbReference type="NCBI Taxonomy" id="208480"/>
    <lineage>
        <taxon>Bacteria</taxon>
        <taxon>Bacillati</taxon>
        <taxon>Actinomycetota</taxon>
        <taxon>Actinomycetes</taxon>
        <taxon>Actinomycetales</taxon>
        <taxon>Actinomycetaceae</taxon>
        <taxon>Bowdeniella</taxon>
    </lineage>
</organism>
<dbReference type="EMBL" id="FNQV01000016">
    <property type="protein sequence ID" value="SEA71591.1"/>
    <property type="molecule type" value="Genomic_DNA"/>
</dbReference>
<dbReference type="OrthoDB" id="9795188at2"/>
<proteinExistence type="predicted"/>
<keyword evidence="2" id="KW-0808">Transferase</keyword>
<dbReference type="GO" id="GO:1990189">
    <property type="term" value="F:protein N-terminal-serine acetyltransferase activity"/>
    <property type="evidence" value="ECO:0007669"/>
    <property type="project" value="TreeGrafter"/>
</dbReference>
<dbReference type="GO" id="GO:0005737">
    <property type="term" value="C:cytoplasm"/>
    <property type="evidence" value="ECO:0007669"/>
    <property type="project" value="TreeGrafter"/>
</dbReference>
<dbReference type="CDD" id="cd04301">
    <property type="entry name" value="NAT_SF"/>
    <property type="match status" value="1"/>
</dbReference>
<dbReference type="GO" id="GO:0008999">
    <property type="term" value="F:protein-N-terminal-alanine acetyltransferase activity"/>
    <property type="evidence" value="ECO:0007669"/>
    <property type="project" value="TreeGrafter"/>
</dbReference>
<sequence>MTELRTTRLILRPPTMADCDAIIEACSDPDIARFTAVPEPYTRADAEYFITDIVAQSAADGLPVFLITTHDGQLVGAIDLHKRNGNVAEIGYWAHRDFRGRGFLTEAATALLAHAFNDLELATVHIQIQSANLASLALARRLGFTMHAVVPGLISLKGEQHDGWIGSLTASDFLAGTRPRPATVHDMVVEFHRVYSMVIGKGAAAVDHPDMAMRLRLIAEEFCELIEAVRGREAAETVRSAFETIDVGPTNADLIATADALGDLAYVIYGMAILANIPLDSVIAEIHRSNLTKLGPDGKPVLRADGKVGKGPHFEPPNLAAILHSEGETGGALFER</sequence>
<gene>
    <name evidence="2" type="ORF">SAMN02910418_02239</name>
</gene>
<keyword evidence="3" id="KW-1185">Reference proteome</keyword>
<dbReference type="Proteomes" id="UP000199288">
    <property type="component" value="Unassembled WGS sequence"/>
</dbReference>
<name>A0A1H4DFQ3_9ACTO</name>
<dbReference type="InterPro" id="IPR051908">
    <property type="entry name" value="Ribosomal_N-acetyltransferase"/>
</dbReference>
<evidence type="ECO:0000259" key="1">
    <source>
        <dbReference type="PROSITE" id="PS51186"/>
    </source>
</evidence>
<evidence type="ECO:0000313" key="3">
    <source>
        <dbReference type="Proteomes" id="UP000199288"/>
    </source>
</evidence>
<dbReference type="Gene3D" id="3.40.630.30">
    <property type="match status" value="1"/>
</dbReference>
<dbReference type="Pfam" id="PF01503">
    <property type="entry name" value="PRA-PH"/>
    <property type="match status" value="1"/>
</dbReference>
<dbReference type="InterPro" id="IPR016181">
    <property type="entry name" value="Acyl_CoA_acyltransferase"/>
</dbReference>
<reference evidence="3" key="1">
    <citation type="submission" date="2016-10" db="EMBL/GenBank/DDBJ databases">
        <authorList>
            <person name="Varghese N."/>
            <person name="Submissions S."/>
        </authorList>
    </citation>
    <scope>NUCLEOTIDE SEQUENCE [LARGE SCALE GENOMIC DNA]</scope>
    <source>
        <strain evidence="3">KPR-1</strain>
    </source>
</reference>
<dbReference type="SUPFAM" id="SSF55729">
    <property type="entry name" value="Acyl-CoA N-acyltransferases (Nat)"/>
    <property type="match status" value="1"/>
</dbReference>